<evidence type="ECO:0000256" key="1">
    <source>
        <dbReference type="SAM" id="SignalP"/>
    </source>
</evidence>
<dbReference type="Pfam" id="PF12875">
    <property type="entry name" value="DUF3826"/>
    <property type="match status" value="1"/>
</dbReference>
<gene>
    <name evidence="2" type="ORF">ACU52_11385</name>
</gene>
<dbReference type="RefSeq" id="WP_053398857.1">
    <property type="nucleotide sequence ID" value="NZ_LFQU01000024.1"/>
</dbReference>
<dbReference type="InterPro" id="IPR024284">
    <property type="entry name" value="DUF3826"/>
</dbReference>
<keyword evidence="1" id="KW-0732">Signal</keyword>
<organism evidence="2 3">
    <name type="scientific">Xylanibacter rarus</name>
    <dbReference type="NCBI Taxonomy" id="1676614"/>
    <lineage>
        <taxon>Bacteria</taxon>
        <taxon>Pseudomonadati</taxon>
        <taxon>Bacteroidota</taxon>
        <taxon>Bacteroidia</taxon>
        <taxon>Bacteroidales</taxon>
        <taxon>Prevotellaceae</taxon>
        <taxon>Xylanibacter</taxon>
    </lineage>
</organism>
<name>A0A8E1R008_9BACT</name>
<evidence type="ECO:0008006" key="4">
    <source>
        <dbReference type="Google" id="ProtNLM"/>
    </source>
</evidence>
<dbReference type="OrthoDB" id="1375905at2"/>
<protein>
    <recommendedName>
        <fullName evidence="4">DUF3826 domain-containing protein</fullName>
    </recommendedName>
</protein>
<dbReference type="AlphaFoldDB" id="A0A8E1R008"/>
<reference evidence="2 3" key="1">
    <citation type="submission" date="2015-06" db="EMBL/GenBank/DDBJ databases">
        <title>Prevotella sp. 109, sp. nov., a novel member of the family Prevotellaceae isolated from human faeces.</title>
        <authorList>
            <person name="Shkoporov A.N."/>
            <person name="Chaplin A.V."/>
            <person name="Kafarskaia L.I."/>
            <person name="Efimov B.A."/>
        </authorList>
    </citation>
    <scope>NUCLEOTIDE SEQUENCE [LARGE SCALE GENOMIC DNA]</scope>
    <source>
        <strain evidence="2 3">109</strain>
    </source>
</reference>
<feature type="chain" id="PRO_5034236919" description="DUF3826 domain-containing protein" evidence="1">
    <location>
        <begin position="20"/>
        <end position="221"/>
    </location>
</feature>
<comment type="caution">
    <text evidence="2">The sequence shown here is derived from an EMBL/GenBank/DDBJ whole genome shotgun (WGS) entry which is preliminary data.</text>
</comment>
<proteinExistence type="predicted"/>
<keyword evidence="3" id="KW-1185">Reference proteome</keyword>
<evidence type="ECO:0000313" key="3">
    <source>
        <dbReference type="Proteomes" id="UP000036951"/>
    </source>
</evidence>
<dbReference type="EMBL" id="LFQU01000024">
    <property type="protein sequence ID" value="KOO67812.1"/>
    <property type="molecule type" value="Genomic_DNA"/>
</dbReference>
<dbReference type="Proteomes" id="UP000036951">
    <property type="component" value="Unassembled WGS sequence"/>
</dbReference>
<accession>A0A8E1R008</accession>
<evidence type="ECO:0000313" key="2">
    <source>
        <dbReference type="EMBL" id="KOO67812.1"/>
    </source>
</evidence>
<sequence>MKKILTIFVSLITFGTNYAQTIQLNSNGRDQNYVNTILGRAQKVTDALNITGTDKGEQVRNIVANRYFILNDIYEERDSLKKVASSLAGDDKKLAQNFAESQKDQKLYRSHAGFIADLSLFLDDAQIETVKDVMTYNVVKVTYDAQCDMIPTLKDEEKKQILAWLKEAREYAIDAESSKKKHEAFGKYKGRINNYLSKRGYNLQKEREEWAKRVKARGGTL</sequence>
<feature type="signal peptide" evidence="1">
    <location>
        <begin position="1"/>
        <end position="19"/>
    </location>
</feature>